<gene>
    <name evidence="1" type="ORF">Fcan01_26470</name>
</gene>
<dbReference type="InterPro" id="IPR013083">
    <property type="entry name" value="Znf_RING/FYVE/PHD"/>
</dbReference>
<name>A0A226D249_FOLCA</name>
<reference evidence="1 2" key="1">
    <citation type="submission" date="2015-12" db="EMBL/GenBank/DDBJ databases">
        <title>The genome of Folsomia candida.</title>
        <authorList>
            <person name="Faddeeva A."/>
            <person name="Derks M.F."/>
            <person name="Anvar Y."/>
            <person name="Smit S."/>
            <person name="Van Straalen N."/>
            <person name="Roelofs D."/>
        </authorList>
    </citation>
    <scope>NUCLEOTIDE SEQUENCE [LARGE SCALE GENOMIC DNA]</scope>
    <source>
        <strain evidence="1 2">VU population</strain>
        <tissue evidence="1">Whole body</tissue>
    </source>
</reference>
<dbReference type="EMBL" id="LNIX01000043">
    <property type="protein sequence ID" value="OXA38797.1"/>
    <property type="molecule type" value="Genomic_DNA"/>
</dbReference>
<dbReference type="AlphaFoldDB" id="A0A226D249"/>
<dbReference type="Gene3D" id="3.30.40.10">
    <property type="entry name" value="Zinc/RING finger domain, C3HC4 (zinc finger)"/>
    <property type="match status" value="1"/>
</dbReference>
<organism evidence="1 2">
    <name type="scientific">Folsomia candida</name>
    <name type="common">Springtail</name>
    <dbReference type="NCBI Taxonomy" id="158441"/>
    <lineage>
        <taxon>Eukaryota</taxon>
        <taxon>Metazoa</taxon>
        <taxon>Ecdysozoa</taxon>
        <taxon>Arthropoda</taxon>
        <taxon>Hexapoda</taxon>
        <taxon>Collembola</taxon>
        <taxon>Entomobryomorpha</taxon>
        <taxon>Isotomoidea</taxon>
        <taxon>Isotomidae</taxon>
        <taxon>Proisotominae</taxon>
        <taxon>Folsomia</taxon>
    </lineage>
</organism>
<accession>A0A226D249</accession>
<protein>
    <submittedName>
        <fullName evidence="1">E3 ubiquitin-protein ligase sina</fullName>
    </submittedName>
</protein>
<dbReference type="OrthoDB" id="4788989at2759"/>
<comment type="caution">
    <text evidence="1">The sequence shown here is derived from an EMBL/GenBank/DDBJ whole genome shotgun (WGS) entry which is preliminary data.</text>
</comment>
<keyword evidence="2" id="KW-1185">Reference proteome</keyword>
<proteinExistence type="predicted"/>
<dbReference type="Proteomes" id="UP000198287">
    <property type="component" value="Unassembled WGS sequence"/>
</dbReference>
<dbReference type="STRING" id="158441.A0A226D249"/>
<sequence length="103" mass="11407">MAMALPPVRGNMGDLPDLVYCNNCLDPSPLHRCSNGHYICDICIKKVKQCYVCDVDLPGSNFTKNGLARPLSLKYACPHKKAGCVEIISATDLEIHIKSCYHR</sequence>
<evidence type="ECO:0000313" key="1">
    <source>
        <dbReference type="EMBL" id="OXA38797.1"/>
    </source>
</evidence>
<evidence type="ECO:0000313" key="2">
    <source>
        <dbReference type="Proteomes" id="UP000198287"/>
    </source>
</evidence>